<organism evidence="1 2">
    <name type="scientific">Trifolium pratense</name>
    <name type="common">Red clover</name>
    <dbReference type="NCBI Taxonomy" id="57577"/>
    <lineage>
        <taxon>Eukaryota</taxon>
        <taxon>Viridiplantae</taxon>
        <taxon>Streptophyta</taxon>
        <taxon>Embryophyta</taxon>
        <taxon>Tracheophyta</taxon>
        <taxon>Spermatophyta</taxon>
        <taxon>Magnoliopsida</taxon>
        <taxon>eudicotyledons</taxon>
        <taxon>Gunneridae</taxon>
        <taxon>Pentapetalae</taxon>
        <taxon>rosids</taxon>
        <taxon>fabids</taxon>
        <taxon>Fabales</taxon>
        <taxon>Fabaceae</taxon>
        <taxon>Papilionoideae</taxon>
        <taxon>50 kb inversion clade</taxon>
        <taxon>NPAAA clade</taxon>
        <taxon>Hologalegina</taxon>
        <taxon>IRL clade</taxon>
        <taxon>Trifolieae</taxon>
        <taxon>Trifolium</taxon>
    </lineage>
</organism>
<protein>
    <submittedName>
        <fullName evidence="1">Uncharacterized protein</fullName>
    </submittedName>
</protein>
<sequence length="274" mass="30970">MLQRLSLVRRVHIRILLIGKARPHGSATLWNRQSFSSDVLTAAACTAANAKGLHSAQVLMREEPTTALGLIRAGALQNAKLDVGIMICQDKLDWNETLIKSFVGREALWLHRRFLSMCWINSFPTVSGDESYHSKEATSMHHDFGTFLNNELCLLQASTFADEDYGDFQAQAMYSQVPKPLENDLPEKIREVDLKTLLDKSCPERSSLFSYFMSYRAIRRANTKSNTKRSSNDYNNVKGSMGCIGLLLIQMQWWQIWVNGRKANGFGCRSSRGN</sequence>
<dbReference type="Proteomes" id="UP001177021">
    <property type="component" value="Unassembled WGS sequence"/>
</dbReference>
<dbReference type="EMBL" id="CASHSV030000024">
    <property type="protein sequence ID" value="CAJ2642312.1"/>
    <property type="molecule type" value="Genomic_DNA"/>
</dbReference>
<gene>
    <name evidence="1" type="ORF">MILVUS5_LOCUS11792</name>
</gene>
<name>A0ACB0JFA2_TRIPR</name>
<comment type="caution">
    <text evidence="1">The sequence shown here is derived from an EMBL/GenBank/DDBJ whole genome shotgun (WGS) entry which is preliminary data.</text>
</comment>
<evidence type="ECO:0000313" key="1">
    <source>
        <dbReference type="EMBL" id="CAJ2642312.1"/>
    </source>
</evidence>
<evidence type="ECO:0000313" key="2">
    <source>
        <dbReference type="Proteomes" id="UP001177021"/>
    </source>
</evidence>
<proteinExistence type="predicted"/>
<accession>A0ACB0JFA2</accession>
<keyword evidence="2" id="KW-1185">Reference proteome</keyword>
<reference evidence="1" key="1">
    <citation type="submission" date="2023-10" db="EMBL/GenBank/DDBJ databases">
        <authorList>
            <person name="Rodriguez Cubillos JULIANA M."/>
            <person name="De Vega J."/>
        </authorList>
    </citation>
    <scope>NUCLEOTIDE SEQUENCE</scope>
</reference>